<evidence type="ECO:0000256" key="11">
    <source>
        <dbReference type="SAM" id="Phobius"/>
    </source>
</evidence>
<evidence type="ECO:0000256" key="3">
    <source>
        <dbReference type="ARBA" id="ARBA00022448"/>
    </source>
</evidence>
<comment type="similarity">
    <text evidence="2 10">Belongs to the GSP M family.</text>
</comment>
<dbReference type="GO" id="GO:0005886">
    <property type="term" value="C:plasma membrane"/>
    <property type="evidence" value="ECO:0007669"/>
    <property type="project" value="UniProtKB-SubCell"/>
</dbReference>
<evidence type="ECO:0000256" key="8">
    <source>
        <dbReference type="ARBA" id="ARBA00022989"/>
    </source>
</evidence>
<reference evidence="12" key="1">
    <citation type="submission" date="2024-07" db="EMBL/GenBank/DDBJ databases">
        <title>Genome Analysis of a Potential Novel Vibrio Species Secreting pH- and Thermo-stable Alginate Lyase and its Application in Producing Alginate Oligosaccharides.</title>
        <authorList>
            <person name="Huang H."/>
            <person name="Bao K."/>
        </authorList>
    </citation>
    <scope>NUCLEOTIDE SEQUENCE</scope>
    <source>
        <strain evidence="12">HB236076</strain>
    </source>
</reference>
<dbReference type="InterPro" id="IPR023229">
    <property type="entry name" value="T2SS_M_periplasmic_sf"/>
</dbReference>
<feature type="transmembrane region" description="Helical" evidence="11">
    <location>
        <begin position="21"/>
        <end position="44"/>
    </location>
</feature>
<gene>
    <name evidence="12" type="ORF">AB0763_00555</name>
</gene>
<sequence>MKSISQPLLQWWQTITSREQKLVIGAGLVVAIALLYWGIVMPLLHQAEQAEQRLNSAMQLNTWVSERANQIVQLRGQGGRQYSSAPLNQLVAESAGQFTVELIRMQPRNDDGLQVWIQPLAFDQLINWIDFLQQQQGITVEYLDIDRGQQSGTVEVNRLQFKRG</sequence>
<keyword evidence="8 11" id="KW-1133">Transmembrane helix</keyword>
<proteinExistence type="inferred from homology"/>
<keyword evidence="9 10" id="KW-0472">Membrane</keyword>
<accession>A0AB39HG44</accession>
<evidence type="ECO:0000256" key="7">
    <source>
        <dbReference type="ARBA" id="ARBA00022927"/>
    </source>
</evidence>
<dbReference type="AlphaFoldDB" id="A0AB39HG44"/>
<keyword evidence="4 10" id="KW-1003">Cell membrane</keyword>
<dbReference type="KEGG" id="vih:AB0763_00555"/>
<keyword evidence="6 11" id="KW-0812">Transmembrane</keyword>
<evidence type="ECO:0000256" key="1">
    <source>
        <dbReference type="ARBA" id="ARBA00004377"/>
    </source>
</evidence>
<keyword evidence="5 10" id="KW-0997">Cell inner membrane</keyword>
<keyword evidence="3 10" id="KW-0813">Transport</keyword>
<evidence type="ECO:0000256" key="10">
    <source>
        <dbReference type="PIRNR" id="PIRNR006291"/>
    </source>
</evidence>
<evidence type="ECO:0000256" key="6">
    <source>
        <dbReference type="ARBA" id="ARBA00022692"/>
    </source>
</evidence>
<dbReference type="SUPFAM" id="SSF103054">
    <property type="entry name" value="General secretion pathway protein M, EpsM"/>
    <property type="match status" value="1"/>
</dbReference>
<evidence type="ECO:0000256" key="9">
    <source>
        <dbReference type="ARBA" id="ARBA00023136"/>
    </source>
</evidence>
<keyword evidence="7 10" id="KW-0653">Protein transport</keyword>
<organism evidence="12">
    <name type="scientific">Vibrio sp. HB236076</name>
    <dbReference type="NCBI Taxonomy" id="3232307"/>
    <lineage>
        <taxon>Bacteria</taxon>
        <taxon>Pseudomonadati</taxon>
        <taxon>Pseudomonadota</taxon>
        <taxon>Gammaproteobacteria</taxon>
        <taxon>Vibrionales</taxon>
        <taxon>Vibrionaceae</taxon>
        <taxon>Vibrio</taxon>
    </lineage>
</organism>
<comment type="subcellular location">
    <subcellularLocation>
        <location evidence="1">Cell inner membrane</location>
        <topology evidence="1">Single-pass membrane protein</topology>
    </subcellularLocation>
</comment>
<dbReference type="GO" id="GO:0015627">
    <property type="term" value="C:type II protein secretion system complex"/>
    <property type="evidence" value="ECO:0007669"/>
    <property type="project" value="InterPro"/>
</dbReference>
<evidence type="ECO:0000313" key="12">
    <source>
        <dbReference type="EMBL" id="XDK25179.1"/>
    </source>
</evidence>
<protein>
    <recommendedName>
        <fullName evidence="10">Type II secretion system protein M</fullName>
        <shortName evidence="10">T2SS protein M</shortName>
    </recommendedName>
    <alternativeName>
        <fullName evidence="10">General secretion pathway protein M</fullName>
    </alternativeName>
</protein>
<name>A0AB39HG44_9VIBR</name>
<evidence type="ECO:0000256" key="5">
    <source>
        <dbReference type="ARBA" id="ARBA00022519"/>
    </source>
</evidence>
<dbReference type="InterPro" id="IPR007690">
    <property type="entry name" value="T2SS_GspM"/>
</dbReference>
<evidence type="ECO:0000256" key="2">
    <source>
        <dbReference type="ARBA" id="ARBA00010637"/>
    </source>
</evidence>
<dbReference type="PIRSF" id="PIRSF006291">
    <property type="entry name" value="GspM"/>
    <property type="match status" value="1"/>
</dbReference>
<dbReference type="GO" id="GO:0015628">
    <property type="term" value="P:protein secretion by the type II secretion system"/>
    <property type="evidence" value="ECO:0007669"/>
    <property type="project" value="InterPro"/>
</dbReference>
<evidence type="ECO:0000256" key="4">
    <source>
        <dbReference type="ARBA" id="ARBA00022475"/>
    </source>
</evidence>
<dbReference type="Gene3D" id="3.30.1360.100">
    <property type="entry name" value="General secretion pathway protein M, EpsM"/>
    <property type="match status" value="1"/>
</dbReference>
<dbReference type="RefSeq" id="WP_306101839.1">
    <property type="nucleotide sequence ID" value="NZ_CP162601.1"/>
</dbReference>
<comment type="function">
    <text evidence="10">Inner membrane component of the type II secretion system required for the energy-dependent secretion of extracellular factors such as proteases and toxins from the periplasm.</text>
</comment>
<dbReference type="EMBL" id="CP162601">
    <property type="protein sequence ID" value="XDK25179.1"/>
    <property type="molecule type" value="Genomic_DNA"/>
</dbReference>
<dbReference type="Pfam" id="PF04612">
    <property type="entry name" value="T2SSM"/>
    <property type="match status" value="1"/>
</dbReference>